<evidence type="ECO:0000313" key="3">
    <source>
        <dbReference type="Proteomes" id="UP000828390"/>
    </source>
</evidence>
<sequence length="66" mass="7233">MLIAALFCETSSHMLLMLCTHSVKGLYRTRRTTTLAGISSPTHPLVCMSIVGWCSISSGVFLCNFH</sequence>
<comment type="caution">
    <text evidence="2">The sequence shown here is derived from an EMBL/GenBank/DDBJ whole genome shotgun (WGS) entry which is preliminary data.</text>
</comment>
<accession>A0A9D4CIU8</accession>
<protein>
    <submittedName>
        <fullName evidence="2">Uncharacterized protein</fullName>
    </submittedName>
</protein>
<name>A0A9D4CIU8_DREPO</name>
<organism evidence="2 3">
    <name type="scientific">Dreissena polymorpha</name>
    <name type="common">Zebra mussel</name>
    <name type="synonym">Mytilus polymorpha</name>
    <dbReference type="NCBI Taxonomy" id="45954"/>
    <lineage>
        <taxon>Eukaryota</taxon>
        <taxon>Metazoa</taxon>
        <taxon>Spiralia</taxon>
        <taxon>Lophotrochozoa</taxon>
        <taxon>Mollusca</taxon>
        <taxon>Bivalvia</taxon>
        <taxon>Autobranchia</taxon>
        <taxon>Heteroconchia</taxon>
        <taxon>Euheterodonta</taxon>
        <taxon>Imparidentia</taxon>
        <taxon>Neoheterodontei</taxon>
        <taxon>Myida</taxon>
        <taxon>Dreissenoidea</taxon>
        <taxon>Dreissenidae</taxon>
        <taxon>Dreissena</taxon>
    </lineage>
</organism>
<evidence type="ECO:0000313" key="2">
    <source>
        <dbReference type="EMBL" id="KAH3726124.1"/>
    </source>
</evidence>
<dbReference type="EMBL" id="JAIWYP010000012">
    <property type="protein sequence ID" value="KAH3726124.1"/>
    <property type="molecule type" value="Genomic_DNA"/>
</dbReference>
<reference evidence="2" key="1">
    <citation type="journal article" date="2019" name="bioRxiv">
        <title>The Genome of the Zebra Mussel, Dreissena polymorpha: A Resource for Invasive Species Research.</title>
        <authorList>
            <person name="McCartney M.A."/>
            <person name="Auch B."/>
            <person name="Kono T."/>
            <person name="Mallez S."/>
            <person name="Zhang Y."/>
            <person name="Obille A."/>
            <person name="Becker A."/>
            <person name="Abrahante J.E."/>
            <person name="Garbe J."/>
            <person name="Badalamenti J.P."/>
            <person name="Herman A."/>
            <person name="Mangelson H."/>
            <person name="Liachko I."/>
            <person name="Sullivan S."/>
            <person name="Sone E.D."/>
            <person name="Koren S."/>
            <person name="Silverstein K.A.T."/>
            <person name="Beckman K.B."/>
            <person name="Gohl D.M."/>
        </authorList>
    </citation>
    <scope>NUCLEOTIDE SEQUENCE</scope>
    <source>
        <strain evidence="2">Duluth1</strain>
        <tissue evidence="2">Whole animal</tissue>
    </source>
</reference>
<dbReference type="Proteomes" id="UP000828390">
    <property type="component" value="Unassembled WGS sequence"/>
</dbReference>
<evidence type="ECO:0000313" key="1">
    <source>
        <dbReference type="EMBL" id="KAH3726123.1"/>
    </source>
</evidence>
<dbReference type="AlphaFoldDB" id="A0A9D4CIU8"/>
<dbReference type="EMBL" id="JAIWYP010000012">
    <property type="protein sequence ID" value="KAH3726123.1"/>
    <property type="molecule type" value="Genomic_DNA"/>
</dbReference>
<proteinExistence type="predicted"/>
<reference evidence="2" key="2">
    <citation type="submission" date="2020-11" db="EMBL/GenBank/DDBJ databases">
        <authorList>
            <person name="McCartney M.A."/>
            <person name="Auch B."/>
            <person name="Kono T."/>
            <person name="Mallez S."/>
            <person name="Becker A."/>
            <person name="Gohl D.M."/>
            <person name="Silverstein K.A.T."/>
            <person name="Koren S."/>
            <person name="Bechman K.B."/>
            <person name="Herman A."/>
            <person name="Abrahante J.E."/>
            <person name="Garbe J."/>
        </authorList>
    </citation>
    <scope>NUCLEOTIDE SEQUENCE</scope>
    <source>
        <strain evidence="2">Duluth1</strain>
        <tissue evidence="2">Whole animal</tissue>
    </source>
</reference>
<keyword evidence="3" id="KW-1185">Reference proteome</keyword>
<gene>
    <name evidence="1" type="ORF">DPMN_051979</name>
    <name evidence="2" type="ORF">DPMN_051980</name>
</gene>